<organism evidence="1 2">
    <name type="scientific">Ceratitis capitata</name>
    <name type="common">Mediterranean fruit fly</name>
    <name type="synonym">Tephritis capitata</name>
    <dbReference type="NCBI Taxonomy" id="7213"/>
    <lineage>
        <taxon>Eukaryota</taxon>
        <taxon>Metazoa</taxon>
        <taxon>Ecdysozoa</taxon>
        <taxon>Arthropoda</taxon>
        <taxon>Hexapoda</taxon>
        <taxon>Insecta</taxon>
        <taxon>Pterygota</taxon>
        <taxon>Neoptera</taxon>
        <taxon>Endopterygota</taxon>
        <taxon>Diptera</taxon>
        <taxon>Brachycera</taxon>
        <taxon>Muscomorpha</taxon>
        <taxon>Tephritoidea</taxon>
        <taxon>Tephritidae</taxon>
        <taxon>Ceratitis</taxon>
        <taxon>Ceratitis</taxon>
    </lineage>
</organism>
<keyword evidence="2" id="KW-1185">Reference proteome</keyword>
<comment type="caution">
    <text evidence="1">The sequence shown here is derived from an EMBL/GenBank/DDBJ whole genome shotgun (WGS) entry which is preliminary data.</text>
</comment>
<name>A0A811U1Z6_CERCA</name>
<protein>
    <submittedName>
        <fullName evidence="1">(Mediterranean fruit fly) hypothetical protein</fullName>
    </submittedName>
</protein>
<dbReference type="AlphaFoldDB" id="A0A811U1Z6"/>
<dbReference type="Proteomes" id="UP000606786">
    <property type="component" value="Unassembled WGS sequence"/>
</dbReference>
<evidence type="ECO:0000313" key="2">
    <source>
        <dbReference type="Proteomes" id="UP000606786"/>
    </source>
</evidence>
<dbReference type="EMBL" id="CAJHJT010000001">
    <property type="protein sequence ID" value="CAD6992390.1"/>
    <property type="molecule type" value="Genomic_DNA"/>
</dbReference>
<evidence type="ECO:0000313" key="1">
    <source>
        <dbReference type="EMBL" id="CAD6992390.1"/>
    </source>
</evidence>
<proteinExistence type="predicted"/>
<gene>
    <name evidence="1" type="ORF">CCAP1982_LOCUS1254</name>
</gene>
<sequence length="73" mass="8262">MLTFRKNYIKYFVSCFCSGRTDSVSIKLVAGPKSVLGKPEGWTERENTVNITWVPGHTRWRCTNGASTREHGV</sequence>
<accession>A0A811U1Z6</accession>
<reference evidence="1" key="1">
    <citation type="submission" date="2020-11" db="EMBL/GenBank/DDBJ databases">
        <authorList>
            <person name="Whitehead M."/>
        </authorList>
    </citation>
    <scope>NUCLEOTIDE SEQUENCE</scope>
    <source>
        <strain evidence="1">EGII</strain>
    </source>
</reference>